<evidence type="ECO:0000256" key="1">
    <source>
        <dbReference type="ARBA" id="ARBA00004651"/>
    </source>
</evidence>
<evidence type="ECO:0000313" key="10">
    <source>
        <dbReference type="Proteomes" id="UP000825258"/>
    </source>
</evidence>
<evidence type="ECO:0000256" key="5">
    <source>
        <dbReference type="ARBA" id="ARBA00022989"/>
    </source>
</evidence>
<evidence type="ECO:0000256" key="7">
    <source>
        <dbReference type="SAM" id="Phobius"/>
    </source>
</evidence>
<feature type="transmembrane region" description="Helical" evidence="7">
    <location>
        <begin position="160"/>
        <end position="181"/>
    </location>
</feature>
<sequence length="408" mass="46497">MGVKSLLKTLNFFQFFIWGTWLVTLATYFFSLGWQPEQFGYIYSTIGLSAIGFPSLFGFLCDRYLNTTTVFRVLHLTAGIIMLLVPLLDNPLSFFWILLIYMILYMATLPMLISYSYQLLNENSISVKVNYPKIRVWGTFGFICALWIISLTGNEASVNQFYYSAIASFLLFGISFLMPSIKVHKPATGKNWVQVLGFDVLRLINNKKLIPFYLLAFFFGVALIVANGYTDAFIHQISSSINNNSILVEYPAILVSVSQISELLFLIVMPYFLLRYSNQRLFVFGFIAWISKFLFLYLASIYFELSFVILSSISYGLAFDFFIVPGSLYLDENTPTETRAGAQGLLVMLVNGFGSLSGSFFSGILITSYFSLNNIINWSQVWFFFSGLISIVLLVYFLFKIFLHKKAT</sequence>
<feature type="transmembrane region" description="Helical" evidence="7">
    <location>
        <begin position="212"/>
        <end position="230"/>
    </location>
</feature>
<dbReference type="Proteomes" id="UP000825258">
    <property type="component" value="Chromosome"/>
</dbReference>
<keyword evidence="6 7" id="KW-0472">Membrane</keyword>
<evidence type="ECO:0000313" key="9">
    <source>
        <dbReference type="EMBL" id="BCY29240.1"/>
    </source>
</evidence>
<dbReference type="PANTHER" id="PTHR23522:SF4">
    <property type="entry name" value="NUCLEOSIDE PERMEASE NUPG-RELATED"/>
    <property type="match status" value="1"/>
</dbReference>
<evidence type="ECO:0000259" key="8">
    <source>
        <dbReference type="PROSITE" id="PS50850"/>
    </source>
</evidence>
<feature type="transmembrane region" description="Helical" evidence="7">
    <location>
        <begin position="134"/>
        <end position="154"/>
    </location>
</feature>
<dbReference type="EMBL" id="AP024749">
    <property type="protein sequence ID" value="BCY29240.1"/>
    <property type="molecule type" value="Genomic_DNA"/>
</dbReference>
<dbReference type="PANTHER" id="PTHR23522">
    <property type="entry name" value="BLL5896 PROTEIN"/>
    <property type="match status" value="1"/>
</dbReference>
<keyword evidence="3" id="KW-1003">Cell membrane</keyword>
<feature type="transmembrane region" description="Helical" evidence="7">
    <location>
        <begin position="40"/>
        <end position="61"/>
    </location>
</feature>
<comment type="subcellular location">
    <subcellularLocation>
        <location evidence="1">Cell membrane</location>
        <topology evidence="1">Multi-pass membrane protein</topology>
    </subcellularLocation>
</comment>
<keyword evidence="4 7" id="KW-0812">Transmembrane</keyword>
<keyword evidence="10" id="KW-1185">Reference proteome</keyword>
<dbReference type="InterPro" id="IPR004740">
    <property type="entry name" value="Nuc_H_symport"/>
</dbReference>
<dbReference type="SUPFAM" id="SSF103473">
    <property type="entry name" value="MFS general substrate transporter"/>
    <property type="match status" value="1"/>
</dbReference>
<feature type="transmembrane region" description="Helical" evidence="7">
    <location>
        <begin position="281"/>
        <end position="299"/>
    </location>
</feature>
<evidence type="ECO:0000256" key="3">
    <source>
        <dbReference type="ARBA" id="ARBA00022475"/>
    </source>
</evidence>
<feature type="domain" description="Major facilitator superfamily (MFS) profile" evidence="8">
    <location>
        <begin position="208"/>
        <end position="408"/>
    </location>
</feature>
<feature type="transmembrane region" description="Helical" evidence="7">
    <location>
        <begin position="94"/>
        <end position="113"/>
    </location>
</feature>
<feature type="transmembrane region" description="Helical" evidence="7">
    <location>
        <begin position="70"/>
        <end position="88"/>
    </location>
</feature>
<feature type="transmembrane region" description="Helical" evidence="7">
    <location>
        <begin position="382"/>
        <end position="403"/>
    </location>
</feature>
<organism evidence="9 10">
    <name type="scientific">Flavobacterium okayamense</name>
    <dbReference type="NCBI Taxonomy" id="2830782"/>
    <lineage>
        <taxon>Bacteria</taxon>
        <taxon>Pseudomonadati</taxon>
        <taxon>Bacteroidota</taxon>
        <taxon>Flavobacteriia</taxon>
        <taxon>Flavobacteriales</taxon>
        <taxon>Flavobacteriaceae</taxon>
        <taxon>Flavobacterium</taxon>
    </lineage>
</organism>
<evidence type="ECO:0000256" key="4">
    <source>
        <dbReference type="ARBA" id="ARBA00022692"/>
    </source>
</evidence>
<dbReference type="PROSITE" id="PS50850">
    <property type="entry name" value="MFS"/>
    <property type="match status" value="1"/>
</dbReference>
<feature type="transmembrane region" description="Helical" evidence="7">
    <location>
        <begin position="305"/>
        <end position="324"/>
    </location>
</feature>
<dbReference type="Pfam" id="PF03825">
    <property type="entry name" value="Nuc_H_symport"/>
    <property type="match status" value="1"/>
</dbReference>
<feature type="transmembrane region" description="Helical" evidence="7">
    <location>
        <begin position="345"/>
        <end position="370"/>
    </location>
</feature>
<reference evidence="9 10" key="1">
    <citation type="submission" date="2021-06" db="EMBL/GenBank/DDBJ databases">
        <title>Whole genome sequences of Flavobacterium sp. KK2020170 and assembly.</title>
        <authorList>
            <person name="Kitahara K."/>
            <person name="Miyoshi S."/>
            <person name="Uesaka K."/>
        </authorList>
    </citation>
    <scope>NUCLEOTIDE SEQUENCE [LARGE SCALE GENOMIC DNA]</scope>
    <source>
        <strain evidence="9 10">KK2020170</strain>
    </source>
</reference>
<dbReference type="RefSeq" id="WP_221258330.1">
    <property type="nucleotide sequence ID" value="NZ_AP024749.1"/>
</dbReference>
<dbReference type="Gene3D" id="1.20.1250.20">
    <property type="entry name" value="MFS general substrate transporter like domains"/>
    <property type="match status" value="2"/>
</dbReference>
<keyword evidence="5 7" id="KW-1133">Transmembrane helix</keyword>
<keyword evidence="2" id="KW-0813">Transport</keyword>
<evidence type="ECO:0000256" key="6">
    <source>
        <dbReference type="ARBA" id="ARBA00023136"/>
    </source>
</evidence>
<dbReference type="InterPro" id="IPR020846">
    <property type="entry name" value="MFS_dom"/>
</dbReference>
<gene>
    <name evidence="9" type="primary">nupG</name>
    <name evidence="9" type="ORF">KK2020170_21080</name>
</gene>
<dbReference type="InterPro" id="IPR036259">
    <property type="entry name" value="MFS_trans_sf"/>
</dbReference>
<protein>
    <submittedName>
        <fullName evidence="9">MFS transporter</fullName>
    </submittedName>
</protein>
<accession>A0ABN6HZQ5</accession>
<evidence type="ECO:0000256" key="2">
    <source>
        <dbReference type="ARBA" id="ARBA00022448"/>
    </source>
</evidence>
<proteinExistence type="predicted"/>
<name>A0ABN6HZQ5_9FLAO</name>
<feature type="transmembrane region" description="Helical" evidence="7">
    <location>
        <begin position="12"/>
        <end position="34"/>
    </location>
</feature>
<feature type="transmembrane region" description="Helical" evidence="7">
    <location>
        <begin position="250"/>
        <end position="274"/>
    </location>
</feature>